<feature type="region of interest" description="Disordered" evidence="1">
    <location>
        <begin position="146"/>
        <end position="205"/>
    </location>
</feature>
<dbReference type="PANTHER" id="PTHR14710:SF2">
    <property type="entry name" value="GEM-ASSOCIATED PROTEIN 6"/>
    <property type="match status" value="1"/>
</dbReference>
<dbReference type="GO" id="GO:0000387">
    <property type="term" value="P:spliceosomal snRNP assembly"/>
    <property type="evidence" value="ECO:0007669"/>
    <property type="project" value="TreeGrafter"/>
</dbReference>
<name>C1FI92_MICCC</name>
<dbReference type="EMBL" id="CP001576">
    <property type="protein sequence ID" value="ACO69682.1"/>
    <property type="molecule type" value="Genomic_DNA"/>
</dbReference>
<dbReference type="KEGG" id="mis:MICPUN_108999"/>
<dbReference type="PANTHER" id="PTHR14710">
    <property type="entry name" value="GEM-ASSOCIATED PROTEIN 6"/>
    <property type="match status" value="1"/>
</dbReference>
<dbReference type="InterPro" id="IPR009422">
    <property type="entry name" value="Gemin6"/>
</dbReference>
<dbReference type="AlphaFoldDB" id="C1FI92"/>
<feature type="domain" description="AD" evidence="2">
    <location>
        <begin position="182"/>
        <end position="277"/>
    </location>
</feature>
<dbReference type="GO" id="GO:0005634">
    <property type="term" value="C:nucleus"/>
    <property type="evidence" value="ECO:0007669"/>
    <property type="project" value="InterPro"/>
</dbReference>
<dbReference type="PROSITE" id="PS52001">
    <property type="entry name" value="AD"/>
    <property type="match status" value="1"/>
</dbReference>
<dbReference type="InParanoid" id="C1FI92"/>
<dbReference type="GeneID" id="8246973"/>
<dbReference type="InterPro" id="IPR047574">
    <property type="entry name" value="AD"/>
</dbReference>
<dbReference type="Proteomes" id="UP000002009">
    <property type="component" value="Chromosome 10"/>
</dbReference>
<evidence type="ECO:0000313" key="3">
    <source>
        <dbReference type="EMBL" id="ACO69682.1"/>
    </source>
</evidence>
<protein>
    <recommendedName>
        <fullName evidence="2">AD domain-containing protein</fullName>
    </recommendedName>
</protein>
<feature type="compositionally biased region" description="Basic and acidic residues" evidence="1">
    <location>
        <begin position="196"/>
        <end position="205"/>
    </location>
</feature>
<evidence type="ECO:0000259" key="2">
    <source>
        <dbReference type="PROSITE" id="PS52001"/>
    </source>
</evidence>
<accession>C1FI92</accession>
<evidence type="ECO:0000313" key="4">
    <source>
        <dbReference type="Proteomes" id="UP000002009"/>
    </source>
</evidence>
<dbReference type="OrthoDB" id="77463at2759"/>
<dbReference type="RefSeq" id="XP_002508424.1">
    <property type="nucleotide sequence ID" value="XM_002508378.1"/>
</dbReference>
<keyword evidence="4" id="KW-1185">Reference proteome</keyword>
<dbReference type="GO" id="GO:0032797">
    <property type="term" value="C:SMN complex"/>
    <property type="evidence" value="ECO:0007669"/>
    <property type="project" value="TreeGrafter"/>
</dbReference>
<gene>
    <name evidence="3" type="ORF">MICPUN_108999</name>
</gene>
<dbReference type="Gene3D" id="2.30.30.100">
    <property type="match status" value="1"/>
</dbReference>
<evidence type="ECO:0000256" key="1">
    <source>
        <dbReference type="SAM" id="MobiDB-lite"/>
    </source>
</evidence>
<proteinExistence type="predicted"/>
<sequence length="277" mass="28969">MGADTSYEMLTALNPAHLKALLGQEVVVTLGDASTRTGIVYNVDPVNFSVALLKPRRPLIKGTQASPKGHNGEDHLCVVPGHAVKGVEVVGGQRAAMECLTSVGAVGWNARSASATQPGGLDRFGAAGAAGSSSGRRMSLEFLRSYSNASPAPPPAHARRERFSDPGYGEEERGNAGDRSMGSIAEGSADGAADDGVARARRDAGWEERRERVRAMLERARVPVHVSAATGAERVPGATPLVVMGCARVAYPFTADAVECANEIVLARVRELVSTVQ</sequence>
<dbReference type="CDD" id="cd11676">
    <property type="entry name" value="Gemin6"/>
    <property type="match status" value="1"/>
</dbReference>
<organism evidence="3 4">
    <name type="scientific">Micromonas commoda (strain RCC299 / NOUM17 / CCMP2709)</name>
    <name type="common">Picoplanktonic green alga</name>
    <dbReference type="NCBI Taxonomy" id="296587"/>
    <lineage>
        <taxon>Eukaryota</taxon>
        <taxon>Viridiplantae</taxon>
        <taxon>Chlorophyta</taxon>
        <taxon>Mamiellophyceae</taxon>
        <taxon>Mamiellales</taxon>
        <taxon>Mamiellaceae</taxon>
        <taxon>Micromonas</taxon>
    </lineage>
</organism>
<dbReference type="GO" id="GO:0000245">
    <property type="term" value="P:spliceosomal complex assembly"/>
    <property type="evidence" value="ECO:0007669"/>
    <property type="project" value="InterPro"/>
</dbReference>
<reference evidence="3 4" key="1">
    <citation type="journal article" date="2009" name="Science">
        <title>Green evolution and dynamic adaptations revealed by genomes of the marine picoeukaryotes Micromonas.</title>
        <authorList>
            <person name="Worden A.Z."/>
            <person name="Lee J.H."/>
            <person name="Mock T."/>
            <person name="Rouze P."/>
            <person name="Simmons M.P."/>
            <person name="Aerts A.L."/>
            <person name="Allen A.E."/>
            <person name="Cuvelier M.L."/>
            <person name="Derelle E."/>
            <person name="Everett M.V."/>
            <person name="Foulon E."/>
            <person name="Grimwood J."/>
            <person name="Gundlach H."/>
            <person name="Henrissat B."/>
            <person name="Napoli C."/>
            <person name="McDonald S.M."/>
            <person name="Parker M.S."/>
            <person name="Rombauts S."/>
            <person name="Salamov A."/>
            <person name="Von Dassow P."/>
            <person name="Badger J.H."/>
            <person name="Coutinho P.M."/>
            <person name="Demir E."/>
            <person name="Dubchak I."/>
            <person name="Gentemann C."/>
            <person name="Eikrem W."/>
            <person name="Gready J.E."/>
            <person name="John U."/>
            <person name="Lanier W."/>
            <person name="Lindquist E.A."/>
            <person name="Lucas S."/>
            <person name="Mayer K.F."/>
            <person name="Moreau H."/>
            <person name="Not F."/>
            <person name="Otillar R."/>
            <person name="Panaud O."/>
            <person name="Pangilinan J."/>
            <person name="Paulsen I."/>
            <person name="Piegu B."/>
            <person name="Poliakov A."/>
            <person name="Robbens S."/>
            <person name="Schmutz J."/>
            <person name="Toulza E."/>
            <person name="Wyss T."/>
            <person name="Zelensky A."/>
            <person name="Zhou K."/>
            <person name="Armbrust E.V."/>
            <person name="Bhattacharya D."/>
            <person name="Goodenough U.W."/>
            <person name="Van de Peer Y."/>
            <person name="Grigoriev I.V."/>
        </authorList>
    </citation>
    <scope>NUCLEOTIDE SEQUENCE [LARGE SCALE GENOMIC DNA]</scope>
    <source>
        <strain evidence="4">RCC299 / NOUM17</strain>
    </source>
</reference>
<dbReference type="OMA" id="ACECANE"/>